<dbReference type="Proteomes" id="UP001302126">
    <property type="component" value="Unassembled WGS sequence"/>
</dbReference>
<evidence type="ECO:0000313" key="3">
    <source>
        <dbReference type="Proteomes" id="UP001302126"/>
    </source>
</evidence>
<proteinExistence type="predicted"/>
<dbReference type="InterPro" id="IPR038883">
    <property type="entry name" value="AN11006-like"/>
</dbReference>
<keyword evidence="3" id="KW-1185">Reference proteome</keyword>
<dbReference type="AlphaFoldDB" id="A0AAN6WQJ0"/>
<name>A0AAN6WQJ0_9PEZI</name>
<reference evidence="2" key="2">
    <citation type="submission" date="2023-05" db="EMBL/GenBank/DDBJ databases">
        <authorList>
            <consortium name="Lawrence Berkeley National Laboratory"/>
            <person name="Steindorff A."/>
            <person name="Hensen N."/>
            <person name="Bonometti L."/>
            <person name="Westerberg I."/>
            <person name="Brannstrom I.O."/>
            <person name="Guillou S."/>
            <person name="Cros-Aarteil S."/>
            <person name="Calhoun S."/>
            <person name="Haridas S."/>
            <person name="Kuo A."/>
            <person name="Mondo S."/>
            <person name="Pangilinan J."/>
            <person name="Riley R."/>
            <person name="Labutti K."/>
            <person name="Andreopoulos B."/>
            <person name="Lipzen A."/>
            <person name="Chen C."/>
            <person name="Yanf M."/>
            <person name="Daum C."/>
            <person name="Ng V."/>
            <person name="Clum A."/>
            <person name="Ohm R."/>
            <person name="Martin F."/>
            <person name="Silar P."/>
            <person name="Natvig D."/>
            <person name="Lalanne C."/>
            <person name="Gautier V."/>
            <person name="Ament-Velasquez S.L."/>
            <person name="Kruys A."/>
            <person name="Hutchinson M.I."/>
            <person name="Powell A.J."/>
            <person name="Barry K."/>
            <person name="Miller A.N."/>
            <person name="Grigoriev I.V."/>
            <person name="Debuchy R."/>
            <person name="Gladieux P."/>
            <person name="Thoren M.H."/>
            <person name="Johannesson H."/>
        </authorList>
    </citation>
    <scope>NUCLEOTIDE SEQUENCE</scope>
    <source>
        <strain evidence="2">PSN309</strain>
    </source>
</reference>
<organism evidence="2 3">
    <name type="scientific">Podospora australis</name>
    <dbReference type="NCBI Taxonomy" id="1536484"/>
    <lineage>
        <taxon>Eukaryota</taxon>
        <taxon>Fungi</taxon>
        <taxon>Dikarya</taxon>
        <taxon>Ascomycota</taxon>
        <taxon>Pezizomycotina</taxon>
        <taxon>Sordariomycetes</taxon>
        <taxon>Sordariomycetidae</taxon>
        <taxon>Sordariales</taxon>
        <taxon>Podosporaceae</taxon>
        <taxon>Podospora</taxon>
    </lineage>
</organism>
<dbReference type="PANTHER" id="PTHR42085">
    <property type="entry name" value="F-BOX DOMAIN-CONTAINING PROTEIN"/>
    <property type="match status" value="1"/>
</dbReference>
<comment type="caution">
    <text evidence="2">The sequence shown here is derived from an EMBL/GenBank/DDBJ whole genome shotgun (WGS) entry which is preliminary data.</text>
</comment>
<feature type="region of interest" description="Disordered" evidence="1">
    <location>
        <begin position="16"/>
        <end position="60"/>
    </location>
</feature>
<dbReference type="PANTHER" id="PTHR42085:SF2">
    <property type="entry name" value="F-BOX DOMAIN-CONTAINING PROTEIN"/>
    <property type="match status" value="1"/>
</dbReference>
<evidence type="ECO:0000313" key="2">
    <source>
        <dbReference type="EMBL" id="KAK4184542.1"/>
    </source>
</evidence>
<gene>
    <name evidence="2" type="ORF">QBC35DRAFT_505730</name>
</gene>
<sequence length="457" mass="52564">MGLLSLPRRKWRSYREKRNALRKRDKGKGKENQSDIENRRRSKQSPLIEHEGWTAPKDGSQRRRIIRRVEMQSTRECQDASIFFSKLPLEIRRLIYRQIFANYLRPRGFLTSSIGSDLRLHIYRGDTAHWKLGHTPCELHIGEPEMEDVFATSPLSERMFSQGLNPPSWFFVAWVFRMIWGRHWKCQDALQKRWDPQTGQCREVEKAPFLPLFLTCKSMYDEAVTLFFEEVTPIFTSSEDAHHFFIQKPHPYLSSLRTVEFSFCNPNDHLYLCKVWRESLQKLAAKQQADNIAGHDEGIPPPPAIICPTIRKSNEFEDYTDSPFFWEKINVFGKQLWVELLGGVRKTSPTLKNLDVTIGGKITQRAVLAPFGGPEAQGFHTGQEGAEEEAGNAINNEGGQASTGQSDVHQAPDDIWELRGTLDVLFSQTHERFVQRGSKMIRLVPGGQQAPLVNEEV</sequence>
<dbReference type="EMBL" id="MU864484">
    <property type="protein sequence ID" value="KAK4184542.1"/>
    <property type="molecule type" value="Genomic_DNA"/>
</dbReference>
<protein>
    <submittedName>
        <fullName evidence="2">Uncharacterized protein</fullName>
    </submittedName>
</protein>
<feature type="compositionally biased region" description="Basic and acidic residues" evidence="1">
    <location>
        <begin position="28"/>
        <end position="39"/>
    </location>
</feature>
<reference evidence="2" key="1">
    <citation type="journal article" date="2023" name="Mol. Phylogenet. Evol.">
        <title>Genome-scale phylogeny and comparative genomics of the fungal order Sordariales.</title>
        <authorList>
            <person name="Hensen N."/>
            <person name="Bonometti L."/>
            <person name="Westerberg I."/>
            <person name="Brannstrom I.O."/>
            <person name="Guillou S."/>
            <person name="Cros-Aarteil S."/>
            <person name="Calhoun S."/>
            <person name="Haridas S."/>
            <person name="Kuo A."/>
            <person name="Mondo S."/>
            <person name="Pangilinan J."/>
            <person name="Riley R."/>
            <person name="LaButti K."/>
            <person name="Andreopoulos B."/>
            <person name="Lipzen A."/>
            <person name="Chen C."/>
            <person name="Yan M."/>
            <person name="Daum C."/>
            <person name="Ng V."/>
            <person name="Clum A."/>
            <person name="Steindorff A."/>
            <person name="Ohm R.A."/>
            <person name="Martin F."/>
            <person name="Silar P."/>
            <person name="Natvig D.O."/>
            <person name="Lalanne C."/>
            <person name="Gautier V."/>
            <person name="Ament-Velasquez S.L."/>
            <person name="Kruys A."/>
            <person name="Hutchinson M.I."/>
            <person name="Powell A.J."/>
            <person name="Barry K."/>
            <person name="Miller A.N."/>
            <person name="Grigoriev I.V."/>
            <person name="Debuchy R."/>
            <person name="Gladieux P."/>
            <person name="Hiltunen Thoren M."/>
            <person name="Johannesson H."/>
        </authorList>
    </citation>
    <scope>NUCLEOTIDE SEQUENCE</scope>
    <source>
        <strain evidence="2">PSN309</strain>
    </source>
</reference>
<evidence type="ECO:0000256" key="1">
    <source>
        <dbReference type="SAM" id="MobiDB-lite"/>
    </source>
</evidence>
<accession>A0AAN6WQJ0</accession>